<evidence type="ECO:0008006" key="3">
    <source>
        <dbReference type="Google" id="ProtNLM"/>
    </source>
</evidence>
<protein>
    <recommendedName>
        <fullName evidence="3">Capsule assembly Wzi family protein</fullName>
    </recommendedName>
</protein>
<dbReference type="Gene3D" id="2.40.160.130">
    <property type="entry name" value="Capsule assembly protein Wzi"/>
    <property type="match status" value="1"/>
</dbReference>
<dbReference type="Proteomes" id="UP000436006">
    <property type="component" value="Unassembled WGS sequence"/>
</dbReference>
<dbReference type="AlphaFoldDB" id="A0A7K1S6W5"/>
<gene>
    <name evidence="1" type="ORF">GO755_05885</name>
</gene>
<dbReference type="EMBL" id="WPIN01000002">
    <property type="protein sequence ID" value="MVM29554.1"/>
    <property type="molecule type" value="Genomic_DNA"/>
</dbReference>
<evidence type="ECO:0000313" key="2">
    <source>
        <dbReference type="Proteomes" id="UP000436006"/>
    </source>
</evidence>
<comment type="caution">
    <text evidence="1">The sequence shown here is derived from an EMBL/GenBank/DDBJ whole genome shotgun (WGS) entry which is preliminary data.</text>
</comment>
<dbReference type="PROSITE" id="PS51257">
    <property type="entry name" value="PROKAR_LIPOPROTEIN"/>
    <property type="match status" value="1"/>
</dbReference>
<proteinExistence type="predicted"/>
<keyword evidence="2" id="KW-1185">Reference proteome</keyword>
<evidence type="ECO:0000313" key="1">
    <source>
        <dbReference type="EMBL" id="MVM29554.1"/>
    </source>
</evidence>
<reference evidence="1 2" key="1">
    <citation type="submission" date="2019-12" db="EMBL/GenBank/DDBJ databases">
        <title>Spirosoma sp. HMF4905 genome sequencing and assembly.</title>
        <authorList>
            <person name="Kang H."/>
            <person name="Cha I."/>
            <person name="Kim H."/>
            <person name="Joh K."/>
        </authorList>
    </citation>
    <scope>NUCLEOTIDE SEQUENCE [LARGE SCALE GENOMIC DNA]</scope>
    <source>
        <strain evidence="1 2">HMF4905</strain>
    </source>
</reference>
<sequence>MRFLCLWIWYGLITIASCTLLYAQRVNQYQLEVGGLASSSSTPFWLRANQYGTVPLKNPALRLNAGLHLDYQPIDSIGYKPKTDWGYGLNVVANIGATNQFLLSESYIKGRLGAFELYIGRRKEIIGLVDTLLTTGAYAWSGNALPIPKIQIGLPAYTAIPFTKGVVAVMGGFAHGWFENSDRLVTGSYLHQSYIYGRIGKPSWRFRLYGGFNHEVIWAGHSSSLDSTVAVNGQLPSAIRYYPAVVLGTRGADYVNDKNLTSFEDNRIGNHLGSLDLATDIDITNWNIFIYRQFPYDDGSLFYGTNLQDGLNGLRIKNRRKPTETGFFLRQVTIEYLFTGSQGGDVFIIDDPKRRGRDDYFNHSQYLDGWTYFGHTIGTPFLTPQQEVSASLPPRYGIANNRVSVFHLGLSALAFNKVDIIARLSYSKNAGTYQIPYLSIPVQFSGLLTASVPLNLLGGTVLNGSIAVDAGELLPNSVGGYVSLRKTGLLKSKRTVTISPRRGY</sequence>
<accession>A0A7K1S6W5</accession>
<dbReference type="RefSeq" id="WP_157583801.1">
    <property type="nucleotide sequence ID" value="NZ_WPIN01000002.1"/>
</dbReference>
<name>A0A7K1S6W5_9BACT</name>
<organism evidence="1 2">
    <name type="scientific">Spirosoma arboris</name>
    <dbReference type="NCBI Taxonomy" id="2682092"/>
    <lineage>
        <taxon>Bacteria</taxon>
        <taxon>Pseudomonadati</taxon>
        <taxon>Bacteroidota</taxon>
        <taxon>Cytophagia</taxon>
        <taxon>Cytophagales</taxon>
        <taxon>Cytophagaceae</taxon>
        <taxon>Spirosoma</taxon>
    </lineage>
</organism>
<dbReference type="InterPro" id="IPR038636">
    <property type="entry name" value="Wzi_sf"/>
</dbReference>